<reference evidence="1 2" key="1">
    <citation type="submission" date="2017-07" db="EMBL/GenBank/DDBJ databases">
        <title>Draft genome sequence of aerobic hyperthermophilic archaea, Pyrobaculum aerophilum YKB31 and YKB32.</title>
        <authorList>
            <person name="Mochizuki T."/>
            <person name="Berliner A.J."/>
            <person name="Yoshida-Takashima Y."/>
            <person name="Takaki Y."/>
            <person name="Nunoura T."/>
            <person name="Takai K."/>
        </authorList>
    </citation>
    <scope>NUCLEOTIDE SEQUENCE [LARGE SCALE GENOMIC DNA]</scope>
    <source>
        <strain evidence="1 2">YKB32</strain>
    </source>
</reference>
<evidence type="ECO:0000313" key="2">
    <source>
        <dbReference type="Proteomes" id="UP000256877"/>
    </source>
</evidence>
<evidence type="ECO:0000313" key="1">
    <source>
        <dbReference type="EMBL" id="RFA97619.1"/>
    </source>
</evidence>
<name>A0A371R236_9CREN</name>
<gene>
    <name evidence="1" type="ORF">CGL52_08815</name>
</gene>
<protein>
    <submittedName>
        <fullName evidence="1">Uncharacterized protein</fullName>
    </submittedName>
</protein>
<dbReference type="EMBL" id="NMUF01000024">
    <property type="protein sequence ID" value="RFA97619.1"/>
    <property type="molecule type" value="Genomic_DNA"/>
</dbReference>
<proteinExistence type="predicted"/>
<organism evidence="1 2">
    <name type="scientific">Pyrobaculum aerophilum</name>
    <dbReference type="NCBI Taxonomy" id="13773"/>
    <lineage>
        <taxon>Archaea</taxon>
        <taxon>Thermoproteota</taxon>
        <taxon>Thermoprotei</taxon>
        <taxon>Thermoproteales</taxon>
        <taxon>Thermoproteaceae</taxon>
        <taxon>Pyrobaculum</taxon>
    </lineage>
</organism>
<comment type="caution">
    <text evidence="1">The sequence shown here is derived from an EMBL/GenBank/DDBJ whole genome shotgun (WGS) entry which is preliminary data.</text>
</comment>
<accession>A0A371R236</accession>
<dbReference type="Proteomes" id="UP000256877">
    <property type="component" value="Unassembled WGS sequence"/>
</dbReference>
<dbReference type="AlphaFoldDB" id="A0A371R236"/>
<sequence>MHHKYVKVDDYTIRLPEGLRLIDLVPLDREESRGKKADYKVTFNSKCGEIIVLIEVTGVPEIRDIKKVEARGVVVKIIHHSGGVRTPVSQLARKYKIALLNCSSNNYIDLELVFINYFKELYNKCKYT</sequence>